<evidence type="ECO:0000313" key="3">
    <source>
        <dbReference type="Proteomes" id="UP000243342"/>
    </source>
</evidence>
<keyword evidence="1" id="KW-0812">Transmembrane</keyword>
<sequence length="155" mass="15574">MGRWTWLNESTLTRLAAGAAGVLLGCEAFALAAGAAVLGVAAGDQHMKMGPIGDGMISGGAWVGGGIAAVLLLLVAVRLILLAVRLRPLRRMGRIVLVASLVVQALLAAFAFGGSGWTAFGVLAVVVLLIGVVLFAAPPPGAARGPRATAVTRGR</sequence>
<reference evidence="2 3" key="1">
    <citation type="submission" date="2016-10" db="EMBL/GenBank/DDBJ databases">
        <title>Genome sequence of Streptomyces gilvigriseus MUSC 26.</title>
        <authorList>
            <person name="Lee L.-H."/>
            <person name="Ser H.-L."/>
        </authorList>
    </citation>
    <scope>NUCLEOTIDE SEQUENCE [LARGE SCALE GENOMIC DNA]</scope>
    <source>
        <strain evidence="2 3">MUSC 26</strain>
    </source>
</reference>
<dbReference type="RefSeq" id="WP_071655407.1">
    <property type="nucleotide sequence ID" value="NZ_MLCF01000017.1"/>
</dbReference>
<feature type="transmembrane region" description="Helical" evidence="1">
    <location>
        <begin position="95"/>
        <end position="113"/>
    </location>
</feature>
<evidence type="ECO:0000313" key="2">
    <source>
        <dbReference type="EMBL" id="OIV38588.1"/>
    </source>
</evidence>
<dbReference type="EMBL" id="MLCF01000017">
    <property type="protein sequence ID" value="OIV38588.1"/>
    <property type="molecule type" value="Genomic_DNA"/>
</dbReference>
<organism evidence="2 3">
    <name type="scientific">Mangrovactinospora gilvigrisea</name>
    <dbReference type="NCBI Taxonomy" id="1428644"/>
    <lineage>
        <taxon>Bacteria</taxon>
        <taxon>Bacillati</taxon>
        <taxon>Actinomycetota</taxon>
        <taxon>Actinomycetes</taxon>
        <taxon>Kitasatosporales</taxon>
        <taxon>Streptomycetaceae</taxon>
        <taxon>Mangrovactinospora</taxon>
    </lineage>
</organism>
<dbReference type="Proteomes" id="UP000243342">
    <property type="component" value="Unassembled WGS sequence"/>
</dbReference>
<feature type="transmembrane region" description="Helical" evidence="1">
    <location>
        <begin position="12"/>
        <end position="41"/>
    </location>
</feature>
<gene>
    <name evidence="2" type="ORF">BIV57_04860</name>
</gene>
<comment type="caution">
    <text evidence="2">The sequence shown here is derived from an EMBL/GenBank/DDBJ whole genome shotgun (WGS) entry which is preliminary data.</text>
</comment>
<feature type="transmembrane region" description="Helical" evidence="1">
    <location>
        <begin position="119"/>
        <end position="137"/>
    </location>
</feature>
<keyword evidence="1" id="KW-0472">Membrane</keyword>
<dbReference type="AlphaFoldDB" id="A0A1J7CAP1"/>
<feature type="transmembrane region" description="Helical" evidence="1">
    <location>
        <begin position="61"/>
        <end position="83"/>
    </location>
</feature>
<accession>A0A1J7CAP1</accession>
<keyword evidence="3" id="KW-1185">Reference proteome</keyword>
<protein>
    <submittedName>
        <fullName evidence="2">Uncharacterized protein</fullName>
    </submittedName>
</protein>
<evidence type="ECO:0000256" key="1">
    <source>
        <dbReference type="SAM" id="Phobius"/>
    </source>
</evidence>
<name>A0A1J7CAP1_9ACTN</name>
<dbReference type="PROSITE" id="PS51257">
    <property type="entry name" value="PROKAR_LIPOPROTEIN"/>
    <property type="match status" value="1"/>
</dbReference>
<proteinExistence type="predicted"/>
<keyword evidence="1" id="KW-1133">Transmembrane helix</keyword>